<feature type="domain" description="Aminoacyl-tRNA synthetase class Ia" evidence="10">
    <location>
        <begin position="17"/>
        <end position="686"/>
    </location>
</feature>
<evidence type="ECO:0000256" key="6">
    <source>
        <dbReference type="ARBA" id="ARBA00023146"/>
    </source>
</evidence>
<reference evidence="12" key="1">
    <citation type="journal article" date="2020" name="mSystems">
        <title>Genome- and Community-Level Interaction Insights into Carbon Utilization and Element Cycling Functions of Hydrothermarchaeota in Hydrothermal Sediment.</title>
        <authorList>
            <person name="Zhou Z."/>
            <person name="Liu Y."/>
            <person name="Xu W."/>
            <person name="Pan J."/>
            <person name="Luo Z.H."/>
            <person name="Li M."/>
        </authorList>
    </citation>
    <scope>NUCLEOTIDE SEQUENCE [LARGE SCALE GENOMIC DNA]</scope>
    <source>
        <strain evidence="12">SpSt-579</strain>
    </source>
</reference>
<dbReference type="EC" id="6.1.1.5" evidence="1 9"/>
<keyword evidence="6" id="KW-0030">Aminoacyl-tRNA synthetase</keyword>
<dbReference type="GO" id="GO:0002161">
    <property type="term" value="F:aminoacyl-tRNA deacylase activity"/>
    <property type="evidence" value="ECO:0007669"/>
    <property type="project" value="InterPro"/>
</dbReference>
<evidence type="ECO:0000313" key="12">
    <source>
        <dbReference type="EMBL" id="HGT71146.1"/>
    </source>
</evidence>
<evidence type="ECO:0000259" key="11">
    <source>
        <dbReference type="Pfam" id="PF08264"/>
    </source>
</evidence>
<protein>
    <recommendedName>
        <fullName evidence="1 9">Isoleucine--tRNA ligase</fullName>
        <ecNumber evidence="1 9">6.1.1.5</ecNumber>
    </recommendedName>
</protein>
<dbReference type="InterPro" id="IPR014729">
    <property type="entry name" value="Rossmann-like_a/b/a_fold"/>
</dbReference>
<keyword evidence="3" id="KW-0547">Nucleotide-binding</keyword>
<dbReference type="GO" id="GO:0006428">
    <property type="term" value="P:isoleucyl-tRNA aminoacylation"/>
    <property type="evidence" value="ECO:0007669"/>
    <property type="project" value="UniProtKB-UniRule"/>
</dbReference>
<dbReference type="InterPro" id="IPR013155">
    <property type="entry name" value="M/V/L/I-tRNA-synth_anticd-bd"/>
</dbReference>
<evidence type="ECO:0000256" key="3">
    <source>
        <dbReference type="ARBA" id="ARBA00022741"/>
    </source>
</evidence>
<dbReference type="GO" id="GO:0000049">
    <property type="term" value="F:tRNA binding"/>
    <property type="evidence" value="ECO:0007669"/>
    <property type="project" value="InterPro"/>
</dbReference>
<comment type="caution">
    <text evidence="12">The sequence shown here is derived from an EMBL/GenBank/DDBJ whole genome shotgun (WGS) entry which is preliminary data.</text>
</comment>
<evidence type="ECO:0000256" key="4">
    <source>
        <dbReference type="ARBA" id="ARBA00022840"/>
    </source>
</evidence>
<comment type="function">
    <text evidence="7">Catalyzes the attachment of isoleucine to tRNA(Ile). As IleRS can inadvertently accommodate and process structurally similar amino acids such as valine, to avoid such errors it has two additional distinct tRNA(Ile)-dependent editing activities. One activity is designated as 'pretransfer' editing and involves the hydrolysis of activated Val-AMP. The other activity is designated 'posttransfer' editing and involves deacylation of mischarged Val-tRNA(Ile).</text>
</comment>
<dbReference type="GO" id="GO:0005737">
    <property type="term" value="C:cytoplasm"/>
    <property type="evidence" value="ECO:0007669"/>
    <property type="project" value="UniProtKB-UniRule"/>
</dbReference>
<dbReference type="PANTHER" id="PTHR42780:SF1">
    <property type="entry name" value="ISOLEUCINE--TRNA LIGASE, CYTOPLASMIC"/>
    <property type="match status" value="1"/>
</dbReference>
<dbReference type="InterPro" id="IPR009080">
    <property type="entry name" value="tRNAsynth_Ia_anticodon-bd"/>
</dbReference>
<name>A0A7C4M5Q3_UNCC3</name>
<comment type="catalytic activity">
    <reaction evidence="8">
        <text>tRNA(Ile) + L-isoleucine + ATP = L-isoleucyl-tRNA(Ile) + AMP + diphosphate</text>
        <dbReference type="Rhea" id="RHEA:11060"/>
        <dbReference type="Rhea" id="RHEA-COMP:9666"/>
        <dbReference type="Rhea" id="RHEA-COMP:9695"/>
        <dbReference type="ChEBI" id="CHEBI:30616"/>
        <dbReference type="ChEBI" id="CHEBI:33019"/>
        <dbReference type="ChEBI" id="CHEBI:58045"/>
        <dbReference type="ChEBI" id="CHEBI:78442"/>
        <dbReference type="ChEBI" id="CHEBI:78528"/>
        <dbReference type="ChEBI" id="CHEBI:456215"/>
        <dbReference type="EC" id="6.1.1.5"/>
    </reaction>
</comment>
<keyword evidence="2 12" id="KW-0436">Ligase</keyword>
<evidence type="ECO:0000256" key="9">
    <source>
        <dbReference type="NCBIfam" id="TIGR00392"/>
    </source>
</evidence>
<evidence type="ECO:0000256" key="5">
    <source>
        <dbReference type="ARBA" id="ARBA00022917"/>
    </source>
</evidence>
<dbReference type="SUPFAM" id="SSF47323">
    <property type="entry name" value="Anticodon-binding domain of a subclass of class I aminoacyl-tRNA synthetases"/>
    <property type="match status" value="1"/>
</dbReference>
<dbReference type="AlphaFoldDB" id="A0A7C4M5Q3"/>
<organism evidence="12">
    <name type="scientific">candidate division CPR3 bacterium</name>
    <dbReference type="NCBI Taxonomy" id="2268181"/>
    <lineage>
        <taxon>Bacteria</taxon>
        <taxon>Bacteria division CPR3</taxon>
    </lineage>
</organism>
<dbReference type="PANTHER" id="PTHR42780">
    <property type="entry name" value="SOLEUCYL-TRNA SYNTHETASE"/>
    <property type="match status" value="1"/>
</dbReference>
<dbReference type="SUPFAM" id="SSF52374">
    <property type="entry name" value="Nucleotidylyl transferase"/>
    <property type="match status" value="1"/>
</dbReference>
<dbReference type="EMBL" id="DSYQ01000011">
    <property type="protein sequence ID" value="HGT71146.1"/>
    <property type="molecule type" value="Genomic_DNA"/>
</dbReference>
<dbReference type="Gene3D" id="3.90.740.10">
    <property type="entry name" value="Valyl/Leucyl/Isoleucyl-tRNA synthetase, editing domain"/>
    <property type="match status" value="1"/>
</dbReference>
<keyword evidence="5" id="KW-0648">Protein biosynthesis</keyword>
<dbReference type="GO" id="GO:0004822">
    <property type="term" value="F:isoleucine-tRNA ligase activity"/>
    <property type="evidence" value="ECO:0007669"/>
    <property type="project" value="UniProtKB-UniRule"/>
</dbReference>
<keyword evidence="4" id="KW-0067">ATP-binding</keyword>
<evidence type="ECO:0000256" key="8">
    <source>
        <dbReference type="ARBA" id="ARBA00048359"/>
    </source>
</evidence>
<evidence type="ECO:0000259" key="10">
    <source>
        <dbReference type="Pfam" id="PF00133"/>
    </source>
</evidence>
<evidence type="ECO:0000256" key="2">
    <source>
        <dbReference type="ARBA" id="ARBA00022598"/>
    </source>
</evidence>
<dbReference type="PRINTS" id="PR00984">
    <property type="entry name" value="TRNASYNTHILE"/>
</dbReference>
<dbReference type="Pfam" id="PF00133">
    <property type="entry name" value="tRNA-synt_1"/>
    <property type="match status" value="1"/>
</dbReference>
<dbReference type="GO" id="GO:0005524">
    <property type="term" value="F:ATP binding"/>
    <property type="evidence" value="ECO:0007669"/>
    <property type="project" value="UniProtKB-KW"/>
</dbReference>
<dbReference type="NCBIfam" id="TIGR00392">
    <property type="entry name" value="ileS"/>
    <property type="match status" value="1"/>
</dbReference>
<dbReference type="InterPro" id="IPR009008">
    <property type="entry name" value="Val/Leu/Ile-tRNA-synth_edit"/>
</dbReference>
<dbReference type="InterPro" id="IPR002300">
    <property type="entry name" value="aa-tRNA-synth_Ia"/>
</dbReference>
<proteinExistence type="predicted"/>
<evidence type="ECO:0000256" key="1">
    <source>
        <dbReference type="ARBA" id="ARBA00013165"/>
    </source>
</evidence>
<dbReference type="InterPro" id="IPR033709">
    <property type="entry name" value="Anticodon_Ile_ABEc"/>
</dbReference>
<dbReference type="Pfam" id="PF08264">
    <property type="entry name" value="Anticodon_1"/>
    <property type="match status" value="1"/>
</dbReference>
<feature type="domain" description="Methionyl/Valyl/Leucyl/Isoleucyl-tRNA synthetase anticodon-binding" evidence="11">
    <location>
        <begin position="742"/>
        <end position="886"/>
    </location>
</feature>
<gene>
    <name evidence="12" type="ORF">ENT43_02715</name>
</gene>
<accession>A0A7C4M5Q3</accession>
<dbReference type="InterPro" id="IPR002301">
    <property type="entry name" value="Ile-tRNA-ligase"/>
</dbReference>
<dbReference type="SUPFAM" id="SSF50677">
    <property type="entry name" value="ValRS/IleRS/LeuRS editing domain"/>
    <property type="match status" value="1"/>
</dbReference>
<dbReference type="Gene3D" id="3.40.50.620">
    <property type="entry name" value="HUPs"/>
    <property type="match status" value="2"/>
</dbReference>
<evidence type="ECO:0000256" key="7">
    <source>
        <dbReference type="ARBA" id="ARBA00025217"/>
    </source>
</evidence>
<dbReference type="CDD" id="cd07961">
    <property type="entry name" value="Anticodon_Ia_Ile_ABEc"/>
    <property type="match status" value="1"/>
</dbReference>
<dbReference type="InterPro" id="IPR023586">
    <property type="entry name" value="Ile-tRNA-ligase_type2"/>
</dbReference>
<sequence>MYKPLSSKINFPELEKKILKMWYEKGIIDKYLRKNQKSKLNFSFLDGPITANNPMGIHHGWGRTYKDLWQRFFNMRGYNQRFQNGFDCQGLWVEVEVEKELGIKMKKDIENIIPGDKKASIAEFVNRCKKRVIKYAAIQTEQSKRLGYFMDWENSYYTMSDENNYMIWFFLKTCHKNGWIYKGRDSVPWCPRCETAISQHEMLTEDYKELTHETVFLKLKITNQNENNLYLLVWTTTPWTIPANVSVGVNTEFTYAIWENKIDGEKIIFLDKDENGNIPKRTLKDKEISLVDFIFNGIKDSFVKIKQVSGKELLGIRYEAPFDDLPLVKKAKKDKPETFHTVVDASKIVVSTEGTGLLHVAPGAGKEDFDLGKKENLSVISVINDDATYLEGLGELSGKNAKKQPKLIIDYLKNFKSGKHLFKTMFFTHRYPACWRCKTELVWKIADEWYISMDKSSSIDKKNNLTLRERMIEVAKKIKWIPDFGLERELDWLNNMHDWLISKKNRYWGLALPIYECNNCGWFDVIGSKEELKTRAVKGWENFAGNSPHKPWIDEVKIKCDKCHREISRINDVGNPWLDAGIVSFSTLIDPKTKQVSYTSDKKYWKRWFPADFITESFPGQFKNWFYSLIAMSTVLENTNPFKKVLGFATLLGEDGRPMHKSWGNAIEFNEAADKIGVDVMRWMYVIQNPSDNLLFGYKKADETRRKFHLMLWNVYNFFVTYANVDKYDASKNKDAKKNLLDNWILSKLYRVISLVTEKLEIYDAQSASLAIQKFIDDLSTWYIRRCRDRVGPTVENTNDKIAFYNTLYKVLVELAKLLAPFIPFISEEIYTNLTDELSVHLASWPRVDRRLIDKDLEIKMDKVREIVELGHAERKIKKIKVRQPLASLKIKNLNLKLTEDFIKLIRDELNIKKVEMIKGKGKLTVELDTFLSSRLKAEGEARELVRKIQLARKEIGCKITDEVLVYLPNWPLEFTDYIKKETLAKEITKKDEFLVEKI</sequence>
<dbReference type="Gene3D" id="1.10.730.10">
    <property type="entry name" value="Isoleucyl-tRNA Synthetase, Domain 1"/>
    <property type="match status" value="1"/>
</dbReference>